<evidence type="ECO:0000313" key="1">
    <source>
        <dbReference type="EMBL" id="HIP88401.1"/>
    </source>
</evidence>
<dbReference type="AlphaFoldDB" id="A0A832ZG82"/>
<protein>
    <recommendedName>
        <fullName evidence="3">PIN domain-containing protein</fullName>
    </recommendedName>
</protein>
<accession>A0A832ZG82</accession>
<dbReference type="EMBL" id="DQUR01000003">
    <property type="protein sequence ID" value="HIP88401.1"/>
    <property type="molecule type" value="Genomic_DNA"/>
</dbReference>
<evidence type="ECO:0008006" key="3">
    <source>
        <dbReference type="Google" id="ProtNLM"/>
    </source>
</evidence>
<sequence>MRVWITTVGTSSFAVFNSLWMAIVGDSYYPDKVYLLWNDRVKGNMEKIKEYIKALKEAYGRTIIIDDTYRVDEEDFKIFTKTLTEIIKKEKLEGNEIAIDMTPGRRFMSAFSMYAGVEGVEAGKFKADRVYYLHLKDPSYMNLPLYLIPFSIQELLEMKSKLSGKERKKEPLRLEGRKDEMKVTRRELMAVINQEFLIGRGSFRIKVSTQELATISLRENENLAAVSIVKNFENLKLPSYVGDSELFNSVLNASGIRELKATLDGERWMNEEELYRWLLSKIKEKETRYITFDTNSLIFGIPQRFLEFLDRQRDRTYSLNLAISRIVETELTREKSKILRDGRFFDEYVPDSDYWNQPSPKDRLFKLGQLQLKLLNERNAILIEPTREGWGDDVILESFVEFLRRNEGELIVFTSDKNFFANLQCLKNIEPVYIGFGDIRRHVKWENVRDFIFASAVVFGKVSVSGIGWVKAVWRGKNPWEWDKVKVPLREETKKAIEVLRAILTPSH</sequence>
<gene>
    <name evidence="1" type="ORF">EYH24_00095</name>
</gene>
<evidence type="ECO:0000313" key="2">
    <source>
        <dbReference type="Proteomes" id="UP000653692"/>
    </source>
</evidence>
<comment type="caution">
    <text evidence="1">The sequence shown here is derived from an EMBL/GenBank/DDBJ whole genome shotgun (WGS) entry which is preliminary data.</text>
</comment>
<name>A0A832ZG82_9EURY</name>
<reference evidence="1" key="1">
    <citation type="journal article" date="2020" name="ISME J.">
        <title>Gammaproteobacteria mediating utilization of methyl-, sulfur- and petroleum organic compounds in deep ocean hydrothermal plumes.</title>
        <authorList>
            <person name="Zhou Z."/>
            <person name="Liu Y."/>
            <person name="Pan J."/>
            <person name="Cron B.R."/>
            <person name="Toner B.M."/>
            <person name="Anantharaman K."/>
            <person name="Breier J.A."/>
            <person name="Dick G.J."/>
            <person name="Li M."/>
        </authorList>
    </citation>
    <scope>NUCLEOTIDE SEQUENCE</scope>
    <source>
        <strain evidence="1">SZUA-1476</strain>
    </source>
</reference>
<proteinExistence type="predicted"/>
<dbReference type="Proteomes" id="UP000653692">
    <property type="component" value="Unassembled WGS sequence"/>
</dbReference>
<organism evidence="1 2">
    <name type="scientific">Thermococcus paralvinellae</name>
    <dbReference type="NCBI Taxonomy" id="582419"/>
    <lineage>
        <taxon>Archaea</taxon>
        <taxon>Methanobacteriati</taxon>
        <taxon>Methanobacteriota</taxon>
        <taxon>Thermococci</taxon>
        <taxon>Thermococcales</taxon>
        <taxon>Thermococcaceae</taxon>
        <taxon>Thermococcus</taxon>
    </lineage>
</organism>